<evidence type="ECO:0000256" key="5">
    <source>
        <dbReference type="ARBA" id="ARBA00049629"/>
    </source>
</evidence>
<evidence type="ECO:0000313" key="9">
    <source>
        <dbReference type="Proteomes" id="UP000604381"/>
    </source>
</evidence>
<dbReference type="GO" id="GO:0042597">
    <property type="term" value="C:periplasmic space"/>
    <property type="evidence" value="ECO:0007669"/>
    <property type="project" value="UniProtKB-SubCell"/>
</dbReference>
<sequence length="413" mass="44253">MNKKQITALVASAMAFGGAAQAADVEVTHWWTSGGEAAAVKVFADSFNALGGGDRWIDGAIAGSGGVARPIIASRITGGDPMGATQLNHGRQAEDFIEAGLMLELTDVAQRENWKGFVRPSGLYDSCDYDGKIFCVPVNIHSWQWMWISLPAFQKAGVPAPKDWHEFVAAAPALRNAGIVPLALGNQSWQYGGMFDVLLVGLGGIDTWKRINIDRDADFARGSKMREVWQAFGDARELSVGSNVSEWNEATNLVITHKAGAQIMGDWAQGEFSVAGYTAGNEYDCLPGLGINEVLSTGGDAFYFPATGDADLVRAQKKMASMMVSKDVQVGFNLAKGSLPIRGDVDLSAANLCMKKGLKILDNLDNVIPSGDQLLTQDTLGQMGDLIAEFWEDTSITPAEAQERWADILASAE</sequence>
<dbReference type="SUPFAM" id="SSF53850">
    <property type="entry name" value="Periplasmic binding protein-like II"/>
    <property type="match status" value="1"/>
</dbReference>
<dbReference type="Pfam" id="PF13416">
    <property type="entry name" value="SBP_bac_8"/>
    <property type="match status" value="1"/>
</dbReference>
<protein>
    <recommendedName>
        <fullName evidence="6">Probable sugar-binding periplasmic protein</fullName>
    </recommendedName>
</protein>
<keyword evidence="9" id="KW-1185">Reference proteome</keyword>
<evidence type="ECO:0000256" key="1">
    <source>
        <dbReference type="ARBA" id="ARBA00004418"/>
    </source>
</evidence>
<evidence type="ECO:0000256" key="6">
    <source>
        <dbReference type="ARBA" id="ARBA00049753"/>
    </source>
</evidence>
<reference evidence="8" key="1">
    <citation type="submission" date="2020-10" db="EMBL/GenBank/DDBJ databases">
        <title>An improved Amphimedon queenslandica hologenome assembly reveals how three proteobacterial symbionts can extend the metabolic phenotypic of their marine sponge host.</title>
        <authorList>
            <person name="Degnan B."/>
            <person name="Degnan S."/>
            <person name="Xiang X."/>
        </authorList>
    </citation>
    <scope>NUCLEOTIDE SEQUENCE</scope>
    <source>
        <strain evidence="8">AqS2</strain>
    </source>
</reference>
<feature type="chain" id="PRO_5037817568" description="Probable sugar-binding periplasmic protein" evidence="7">
    <location>
        <begin position="23"/>
        <end position="413"/>
    </location>
</feature>
<dbReference type="Gene3D" id="3.40.190.10">
    <property type="entry name" value="Periplasmic binding protein-like II"/>
    <property type="match status" value="2"/>
</dbReference>
<keyword evidence="3" id="KW-0813">Transport</keyword>
<feature type="signal peptide" evidence="7">
    <location>
        <begin position="1"/>
        <end position="22"/>
    </location>
</feature>
<keyword evidence="4 7" id="KW-0732">Signal</keyword>
<dbReference type="PANTHER" id="PTHR43649">
    <property type="entry name" value="ARABINOSE-BINDING PROTEIN-RELATED"/>
    <property type="match status" value="1"/>
</dbReference>
<evidence type="ECO:0000313" key="8">
    <source>
        <dbReference type="EMBL" id="MBF2735416.1"/>
    </source>
</evidence>
<dbReference type="PANTHER" id="PTHR43649:SF28">
    <property type="entry name" value="BINDING PROTEIN COMPONENT OF ABC SUGAR TRANSPORTER-RELATED"/>
    <property type="match status" value="1"/>
</dbReference>
<dbReference type="Proteomes" id="UP000604381">
    <property type="component" value="Unassembled WGS sequence"/>
</dbReference>
<organism evidence="8 9">
    <name type="scientific">Candidatus Amphirhobacter heronislandensis</name>
    <dbReference type="NCBI Taxonomy" id="1732024"/>
    <lineage>
        <taxon>Bacteria</taxon>
        <taxon>Pseudomonadati</taxon>
        <taxon>Pseudomonadota</taxon>
        <taxon>Gammaproteobacteria</taxon>
        <taxon>Candidatus Tethybacterales</taxon>
        <taxon>Candidatus Tethybacteraceae</taxon>
        <taxon>Candidatus Amphirhobacter</taxon>
    </lineage>
</organism>
<comment type="function">
    <text evidence="5">Part of a binding-protein-dependent transport system for a sugar.</text>
</comment>
<proteinExistence type="inferred from homology"/>
<dbReference type="AlphaFoldDB" id="A0A930Y2Z6"/>
<comment type="subcellular location">
    <subcellularLocation>
        <location evidence="1">Periplasm</location>
    </subcellularLocation>
</comment>
<comment type="caution">
    <text evidence="8">The sequence shown here is derived from an EMBL/GenBank/DDBJ whole genome shotgun (WGS) entry which is preliminary data.</text>
</comment>
<gene>
    <name evidence="8" type="ORF">ISN26_04985</name>
</gene>
<evidence type="ECO:0000256" key="7">
    <source>
        <dbReference type="SAM" id="SignalP"/>
    </source>
</evidence>
<dbReference type="InterPro" id="IPR050490">
    <property type="entry name" value="Bact_solute-bd_prot1"/>
</dbReference>
<evidence type="ECO:0000256" key="2">
    <source>
        <dbReference type="ARBA" id="ARBA00008520"/>
    </source>
</evidence>
<name>A0A930Y2Z6_9GAMM</name>
<evidence type="ECO:0000256" key="4">
    <source>
        <dbReference type="ARBA" id="ARBA00022729"/>
    </source>
</evidence>
<evidence type="ECO:0000256" key="3">
    <source>
        <dbReference type="ARBA" id="ARBA00022448"/>
    </source>
</evidence>
<comment type="similarity">
    <text evidence="2">Belongs to the bacterial solute-binding protein 1 family.</text>
</comment>
<accession>A0A930Y2Z6</accession>
<dbReference type="EMBL" id="JADHEI010000033">
    <property type="protein sequence ID" value="MBF2735416.1"/>
    <property type="molecule type" value="Genomic_DNA"/>
</dbReference>
<dbReference type="InterPro" id="IPR006059">
    <property type="entry name" value="SBP"/>
</dbReference>